<dbReference type="AlphaFoldDB" id="A0A9N9RQX8"/>
<name>A0A9N9RQX8_9DIPT</name>
<proteinExistence type="predicted"/>
<dbReference type="Proteomes" id="UP001153620">
    <property type="component" value="Chromosome 1"/>
</dbReference>
<evidence type="ECO:0000313" key="3">
    <source>
        <dbReference type="Proteomes" id="UP001153620"/>
    </source>
</evidence>
<keyword evidence="1" id="KW-0732">Signal</keyword>
<dbReference type="OrthoDB" id="10598294at2759"/>
<dbReference type="EMBL" id="OU895877">
    <property type="protein sequence ID" value="CAG9801519.1"/>
    <property type="molecule type" value="Genomic_DNA"/>
</dbReference>
<reference evidence="2" key="2">
    <citation type="submission" date="2022-10" db="EMBL/GenBank/DDBJ databases">
        <authorList>
            <consortium name="ENA_rothamsted_submissions"/>
            <consortium name="culmorum"/>
            <person name="King R."/>
        </authorList>
    </citation>
    <scope>NUCLEOTIDE SEQUENCE</scope>
</reference>
<keyword evidence="3" id="KW-1185">Reference proteome</keyword>
<accession>A0A9N9RQX8</accession>
<feature type="chain" id="PRO_5040509311" evidence="1">
    <location>
        <begin position="21"/>
        <end position="135"/>
    </location>
</feature>
<reference evidence="2" key="1">
    <citation type="submission" date="2022-01" db="EMBL/GenBank/DDBJ databases">
        <authorList>
            <person name="King R."/>
        </authorList>
    </citation>
    <scope>NUCLEOTIDE SEQUENCE</scope>
</reference>
<protein>
    <submittedName>
        <fullName evidence="2">Uncharacterized protein</fullName>
    </submittedName>
</protein>
<organism evidence="2 3">
    <name type="scientific">Chironomus riparius</name>
    <dbReference type="NCBI Taxonomy" id="315576"/>
    <lineage>
        <taxon>Eukaryota</taxon>
        <taxon>Metazoa</taxon>
        <taxon>Ecdysozoa</taxon>
        <taxon>Arthropoda</taxon>
        <taxon>Hexapoda</taxon>
        <taxon>Insecta</taxon>
        <taxon>Pterygota</taxon>
        <taxon>Neoptera</taxon>
        <taxon>Endopterygota</taxon>
        <taxon>Diptera</taxon>
        <taxon>Nematocera</taxon>
        <taxon>Chironomoidea</taxon>
        <taxon>Chironomidae</taxon>
        <taxon>Chironominae</taxon>
        <taxon>Chironomus</taxon>
    </lineage>
</organism>
<sequence length="135" mass="14861">MFKKILVFTTFCLYIQLSLAENDIKVDIPNILSQSIQSETSSPLTILEQMYRQAMTTAFQHKSAEMLEKLSKGENALPIAMEIVKISMLSQPTTNSLKKTASQVLSMMPPDYQQAAISAGLNSNLLATESANATE</sequence>
<evidence type="ECO:0000256" key="1">
    <source>
        <dbReference type="SAM" id="SignalP"/>
    </source>
</evidence>
<evidence type="ECO:0000313" key="2">
    <source>
        <dbReference type="EMBL" id="CAG9801519.1"/>
    </source>
</evidence>
<gene>
    <name evidence="2" type="ORF">CHIRRI_LOCUS4445</name>
</gene>
<feature type="signal peptide" evidence="1">
    <location>
        <begin position="1"/>
        <end position="20"/>
    </location>
</feature>